<dbReference type="AlphaFoldDB" id="A0A251LUF5"/>
<accession>A0A251LUF5</accession>
<dbReference type="EMBL" id="CM004387">
    <property type="protein sequence ID" value="OAY61829.1"/>
    <property type="molecule type" value="Genomic_DNA"/>
</dbReference>
<protein>
    <submittedName>
        <fullName evidence="1">Uncharacterized protein</fullName>
    </submittedName>
</protein>
<name>A0A251LUF5_MANES</name>
<dbReference type="EMBL" id="CM004387">
    <property type="protein sequence ID" value="OAY61828.1"/>
    <property type="molecule type" value="Genomic_DNA"/>
</dbReference>
<evidence type="ECO:0000313" key="1">
    <source>
        <dbReference type="EMBL" id="OAY61828.1"/>
    </source>
</evidence>
<organism evidence="1">
    <name type="scientific">Manihot esculenta</name>
    <name type="common">Cassava</name>
    <name type="synonym">Jatropha manihot</name>
    <dbReference type="NCBI Taxonomy" id="3983"/>
    <lineage>
        <taxon>Eukaryota</taxon>
        <taxon>Viridiplantae</taxon>
        <taxon>Streptophyta</taxon>
        <taxon>Embryophyta</taxon>
        <taxon>Tracheophyta</taxon>
        <taxon>Spermatophyta</taxon>
        <taxon>Magnoliopsida</taxon>
        <taxon>eudicotyledons</taxon>
        <taxon>Gunneridae</taxon>
        <taxon>Pentapetalae</taxon>
        <taxon>rosids</taxon>
        <taxon>fabids</taxon>
        <taxon>Malpighiales</taxon>
        <taxon>Euphorbiaceae</taxon>
        <taxon>Crotonoideae</taxon>
        <taxon>Manihoteae</taxon>
        <taxon>Manihot</taxon>
    </lineage>
</organism>
<sequence length="87" mass="9893">MDVEGCVKTVLDSRVWQLMTVFHATDTRVKGLDAKAKNWVHGGYELCGGSHCCRMAGYVQLEAFFFFLWRIDKGYFISIKIAVQGLK</sequence>
<reference evidence="1" key="1">
    <citation type="submission" date="2016-02" db="EMBL/GenBank/DDBJ databases">
        <title>WGS assembly of Manihot esculenta.</title>
        <authorList>
            <person name="Bredeson J.V."/>
            <person name="Prochnik S.E."/>
            <person name="Lyons J.B."/>
            <person name="Schmutz J."/>
            <person name="Grimwood J."/>
            <person name="Vrebalov J."/>
            <person name="Bart R.S."/>
            <person name="Amuge T."/>
            <person name="Ferguson M.E."/>
            <person name="Green R."/>
            <person name="Putnam N."/>
            <person name="Stites J."/>
            <person name="Rounsley S."/>
            <person name="Rokhsar D.S."/>
        </authorList>
    </citation>
    <scope>NUCLEOTIDE SEQUENCE [LARGE SCALE GENOMIC DNA]</scope>
    <source>
        <tissue evidence="1">Leaf</tissue>
    </source>
</reference>
<proteinExistence type="predicted"/>
<gene>
    <name evidence="1" type="ORF">MANES_01G219500</name>
</gene>